<dbReference type="InterPro" id="IPR042284">
    <property type="entry name" value="AdoMetDC_N"/>
</dbReference>
<dbReference type="UniPathway" id="UPA00331">
    <property type="reaction ID" value="UER00451"/>
</dbReference>
<evidence type="ECO:0000313" key="13">
    <source>
        <dbReference type="EMBL" id="HHN52729.1"/>
    </source>
</evidence>
<dbReference type="NCBIfam" id="TIGR03330">
    <property type="entry name" value="SAM_DCase_Bsu"/>
    <property type="match status" value="1"/>
</dbReference>
<evidence type="ECO:0000256" key="2">
    <source>
        <dbReference type="ARBA" id="ARBA00022793"/>
    </source>
</evidence>
<evidence type="ECO:0000256" key="5">
    <source>
        <dbReference type="ARBA" id="ARBA00023115"/>
    </source>
</evidence>
<evidence type="ECO:0000256" key="4">
    <source>
        <dbReference type="ARBA" id="ARBA00023066"/>
    </source>
</evidence>
<keyword evidence="7 10" id="KW-0456">Lyase</keyword>
<keyword evidence="9 10" id="KW-0670">Pyruvate</keyword>
<evidence type="ECO:0000256" key="8">
    <source>
        <dbReference type="ARBA" id="ARBA00023270"/>
    </source>
</evidence>
<dbReference type="InterPro" id="IPR017716">
    <property type="entry name" value="S-AdoMet_deCOase_pro-enz"/>
</dbReference>
<dbReference type="EMBL" id="DRXG01000119">
    <property type="protein sequence ID" value="HHN52729.1"/>
    <property type="molecule type" value="Genomic_DNA"/>
</dbReference>
<gene>
    <name evidence="12" type="primary">speD</name>
    <name evidence="10" type="synonym">speH</name>
    <name evidence="13" type="ORF">ENM30_05395</name>
    <name evidence="12" type="ORF">ENT82_05410</name>
    <name evidence="11" type="ORF">ENU43_05660</name>
</gene>
<dbReference type="SUPFAM" id="SSF56276">
    <property type="entry name" value="S-adenosylmethionine decarboxylase"/>
    <property type="match status" value="1"/>
</dbReference>
<name>A0A7C4I6A1_CALS0</name>
<evidence type="ECO:0000313" key="12">
    <source>
        <dbReference type="EMBL" id="HGN90548.1"/>
    </source>
</evidence>
<comment type="pathway">
    <text evidence="10">Amine and polyamine biosynthesis; S-adenosylmethioninamine biosynthesis; S-adenosylmethioninamine from S-adenosyl-L-methionine: step 1/1.</text>
</comment>
<keyword evidence="6 10" id="KW-0865">Zymogen</keyword>
<dbReference type="Gene3D" id="3.30.160.750">
    <property type="match status" value="1"/>
</dbReference>
<keyword evidence="4 10" id="KW-0745">Spermidine biosynthesis</keyword>
<feature type="modified residue" description="Pyruvic acid (Ser); by autocatalysis" evidence="10">
    <location>
        <position position="77"/>
    </location>
</feature>
<comment type="function">
    <text evidence="10">Catalyzes the decarboxylation of S-adenosylmethionine to S-adenosylmethioninamine (dcAdoMet), the propylamine donor required for the synthesis of the polyamines spermine and spermidine from the diamine putrescine.</text>
</comment>
<evidence type="ECO:0000256" key="1">
    <source>
        <dbReference type="ARBA" id="ARBA00022691"/>
    </source>
</evidence>
<dbReference type="Gene3D" id="3.30.360.110">
    <property type="entry name" value="S-adenosylmethionine decarboxylase domain"/>
    <property type="match status" value="1"/>
</dbReference>
<evidence type="ECO:0000256" key="10">
    <source>
        <dbReference type="HAMAP-Rule" id="MF_00464"/>
    </source>
</evidence>
<evidence type="ECO:0000256" key="6">
    <source>
        <dbReference type="ARBA" id="ARBA00023145"/>
    </source>
</evidence>
<comment type="catalytic activity">
    <reaction evidence="10">
        <text>S-adenosyl-L-methionine + H(+) = S-adenosyl 3-(methylsulfanyl)propylamine + CO2</text>
        <dbReference type="Rhea" id="RHEA:15981"/>
        <dbReference type="ChEBI" id="CHEBI:15378"/>
        <dbReference type="ChEBI" id="CHEBI:16526"/>
        <dbReference type="ChEBI" id="CHEBI:57443"/>
        <dbReference type="ChEBI" id="CHEBI:59789"/>
        <dbReference type="EC" id="4.1.1.50"/>
    </reaction>
</comment>
<keyword evidence="5 10" id="KW-0620">Polyamine biosynthesis</keyword>
<dbReference type="AlphaFoldDB" id="A0A7C4I6A1"/>
<dbReference type="Pfam" id="PF02675">
    <property type="entry name" value="AdoMet_dc"/>
    <property type="match status" value="1"/>
</dbReference>
<evidence type="ECO:0000256" key="3">
    <source>
        <dbReference type="ARBA" id="ARBA00022813"/>
    </source>
</evidence>
<keyword evidence="3 10" id="KW-0068">Autocatalytic cleavage</keyword>
<dbReference type="PANTHER" id="PTHR33866:SF2">
    <property type="entry name" value="S-ADENOSYLMETHIONINE DECARBOXYLASE PROENZYME"/>
    <property type="match status" value="1"/>
</dbReference>
<dbReference type="InterPro" id="IPR016067">
    <property type="entry name" value="S-AdoMet_deCO2ase_core"/>
</dbReference>
<proteinExistence type="inferred from homology"/>
<feature type="site" description="Cleavage (non-hydrolytic); by autolysis" evidence="10">
    <location>
        <begin position="76"/>
        <end position="77"/>
    </location>
</feature>
<feature type="active site" description="Proton donor; for catalytic activity" evidence="10">
    <location>
        <position position="97"/>
    </location>
</feature>
<evidence type="ECO:0000256" key="7">
    <source>
        <dbReference type="ARBA" id="ARBA00023239"/>
    </source>
</evidence>
<feature type="chain" id="PRO_5035344572" description="S-adenosylmethionine decarboxylase beta chain" evidence="10">
    <location>
        <begin position="1"/>
        <end position="76"/>
    </location>
</feature>
<keyword evidence="1 10" id="KW-0949">S-adenosyl-L-methionine</keyword>
<dbReference type="GO" id="GO:0004014">
    <property type="term" value="F:adenosylmethionine decarboxylase activity"/>
    <property type="evidence" value="ECO:0007669"/>
    <property type="project" value="UniProtKB-UniRule"/>
</dbReference>
<reference evidence="12" key="1">
    <citation type="journal article" date="2020" name="mSystems">
        <title>Genome- and Community-Level Interaction Insights into Carbon Utilization and Element Cycling Functions of Hydrothermarchaeota in Hydrothermal Sediment.</title>
        <authorList>
            <person name="Zhou Z."/>
            <person name="Liu Y."/>
            <person name="Xu W."/>
            <person name="Pan J."/>
            <person name="Luo Z.H."/>
            <person name="Li M."/>
        </authorList>
    </citation>
    <scope>NUCLEOTIDE SEQUENCE [LARGE SCALE GENOMIC DNA]</scope>
    <source>
        <strain evidence="13">SpSt-1073</strain>
        <strain evidence="12">SpSt-613</strain>
        <strain evidence="11">SpSt-669</strain>
    </source>
</reference>
<dbReference type="EC" id="4.1.1.50" evidence="10"/>
<sequence length="145" mass="15809">MRVGGQAGNPSRDVKGLGRHLILELTGCDRLLLSDVDFLEDLLTKAAVASGATIVGTYSERFDDGQGVSAIIVLKESHISIHTWPELGYAALDIYTCGENIDPWKAYDLIISRLEPENVGAFEVIRGLNVSRKNLQLQKASIRDG</sequence>
<evidence type="ECO:0000313" key="11">
    <source>
        <dbReference type="EMBL" id="HGL41131.1"/>
    </source>
</evidence>
<dbReference type="EMBL" id="DTAD01000059">
    <property type="protein sequence ID" value="HGN90548.1"/>
    <property type="molecule type" value="Genomic_DNA"/>
</dbReference>
<dbReference type="GO" id="GO:0008295">
    <property type="term" value="P:spermidine biosynthetic process"/>
    <property type="evidence" value="ECO:0007669"/>
    <property type="project" value="UniProtKB-UniRule"/>
</dbReference>
<accession>A0A7C4I6A1</accession>
<dbReference type="InterPro" id="IPR042286">
    <property type="entry name" value="AdoMetDC_C"/>
</dbReference>
<feature type="chain" id="PRO_5035344574" description="S-adenosylmethionine decarboxylase alpha chain" evidence="10">
    <location>
        <begin position="77"/>
        <end position="145"/>
    </location>
</feature>
<feature type="active site" description="Schiff-base intermediate with substrate; via pyruvic acid" evidence="10">
    <location>
        <position position="77"/>
    </location>
</feature>
<dbReference type="InterPro" id="IPR003826">
    <property type="entry name" value="AdoMetDC_fam_prok"/>
</dbReference>
<dbReference type="HAMAP" id="MF_00464">
    <property type="entry name" value="AdoMetDC_1"/>
    <property type="match status" value="1"/>
</dbReference>
<comment type="PTM">
    <text evidence="10">Is synthesized initially as an inactive proenzyme. Formation of the active enzyme involves a self-maturation process in which the active site pyruvoyl group is generated from an internal serine residue via an autocatalytic post-translational modification. Two non-identical subunits are generated from the proenzyme in this reaction, and the pyruvate is formed at the N-terminus of the alpha chain, which is derived from the carboxyl end of the proenzyme. The post-translation cleavage follows an unusual pathway, termed non-hydrolytic serinolysis, in which the side chain hydroxyl group of the serine supplies its oxygen atom to form the C-terminus of the beta chain, while the remainder of the serine residue undergoes an oxidative deamination to produce ammonia and the pyruvoyl group blocking the N-terminus of the alpha chain.</text>
</comment>
<organism evidence="12">
    <name type="scientific">Caldiarchaeum subterraneum</name>
    <dbReference type="NCBI Taxonomy" id="311458"/>
    <lineage>
        <taxon>Archaea</taxon>
        <taxon>Nitrososphaerota</taxon>
        <taxon>Candidatus Caldarchaeales</taxon>
        <taxon>Candidatus Caldarchaeaceae</taxon>
        <taxon>Candidatus Caldarchaeum</taxon>
    </lineage>
</organism>
<dbReference type="PANTHER" id="PTHR33866">
    <property type="entry name" value="S-ADENOSYLMETHIONINE DECARBOXYLASE PROENZYME"/>
    <property type="match status" value="1"/>
</dbReference>
<comment type="subunit">
    <text evidence="10">Heterotetramer of two alpha and two beta chains arranged as a dimer of alpha/beta heterodimers.</text>
</comment>
<keyword evidence="8 10" id="KW-0704">Schiff base</keyword>
<feature type="active site" description="Proton acceptor; for processing activity" evidence="10">
    <location>
        <position position="82"/>
    </location>
</feature>
<dbReference type="EMBL" id="DTCM01000073">
    <property type="protein sequence ID" value="HGL41131.1"/>
    <property type="molecule type" value="Genomic_DNA"/>
</dbReference>
<dbReference type="GO" id="GO:0005829">
    <property type="term" value="C:cytosol"/>
    <property type="evidence" value="ECO:0007669"/>
    <property type="project" value="TreeGrafter"/>
</dbReference>
<protein>
    <recommendedName>
        <fullName evidence="10">S-adenosylmethionine decarboxylase proenzyme</fullName>
        <shortName evidence="10">AdoMetDC</shortName>
        <shortName evidence="10">SAMDC</shortName>
        <ecNumber evidence="10">4.1.1.50</ecNumber>
    </recommendedName>
    <component>
        <recommendedName>
            <fullName evidence="10">S-adenosylmethionine decarboxylase beta chain</fullName>
        </recommendedName>
    </component>
    <component>
        <recommendedName>
            <fullName evidence="10">S-adenosylmethionine decarboxylase alpha chain</fullName>
        </recommendedName>
    </component>
</protein>
<evidence type="ECO:0000256" key="9">
    <source>
        <dbReference type="ARBA" id="ARBA00023317"/>
    </source>
</evidence>
<keyword evidence="2 10" id="KW-0210">Decarboxylase</keyword>
<comment type="similarity">
    <text evidence="10">Belongs to the prokaryotic AdoMetDC family. Type 1 subfamily.</text>
</comment>
<comment type="caution">
    <text evidence="12">The sequence shown here is derived from an EMBL/GenBank/DDBJ whole genome shotgun (WGS) entry which is preliminary data.</text>
</comment>
<comment type="cofactor">
    <cofactor evidence="10">
        <name>pyruvate</name>
        <dbReference type="ChEBI" id="CHEBI:15361"/>
    </cofactor>
    <text evidence="10">Binds 1 pyruvoyl group covalently per subunit.</text>
</comment>